<organism evidence="1">
    <name type="scientific">Candidatus Kentrum sp. LPFa</name>
    <dbReference type="NCBI Taxonomy" id="2126335"/>
    <lineage>
        <taxon>Bacteria</taxon>
        <taxon>Pseudomonadati</taxon>
        <taxon>Pseudomonadota</taxon>
        <taxon>Gammaproteobacteria</taxon>
        <taxon>Candidatus Kentrum</taxon>
    </lineage>
</organism>
<accession>A0A450WWX5</accession>
<proteinExistence type="predicted"/>
<evidence type="ECO:0000313" key="1">
    <source>
        <dbReference type="EMBL" id="VFK21532.1"/>
    </source>
</evidence>
<reference evidence="1" key="1">
    <citation type="submission" date="2019-02" db="EMBL/GenBank/DDBJ databases">
        <authorList>
            <person name="Gruber-Vodicka R. H."/>
            <person name="Seah K. B. B."/>
        </authorList>
    </citation>
    <scope>NUCLEOTIDE SEQUENCE</scope>
    <source>
        <strain evidence="1">BECK_S313</strain>
    </source>
</reference>
<sequence>MALLHLILVSYLENLRQNDQEILMTNHAAKSGLIKYLRKK</sequence>
<name>A0A450WWX5_9GAMM</name>
<dbReference type="EMBL" id="CAADFK010000262">
    <property type="protein sequence ID" value="VFK21532.1"/>
    <property type="molecule type" value="Genomic_DNA"/>
</dbReference>
<dbReference type="AlphaFoldDB" id="A0A450WWX5"/>
<gene>
    <name evidence="1" type="ORF">BECKLPF1236B_GA0070989_12623</name>
</gene>
<protein>
    <submittedName>
        <fullName evidence="1">Uncharacterized protein</fullName>
    </submittedName>
</protein>